<dbReference type="Proteomes" id="UP000316079">
    <property type="component" value="Unassembled WGS sequence"/>
</dbReference>
<dbReference type="GO" id="GO:0019985">
    <property type="term" value="P:translesion synthesis"/>
    <property type="evidence" value="ECO:0007669"/>
    <property type="project" value="TreeGrafter"/>
</dbReference>
<dbReference type="STRING" id="623744.A0A553MUW2"/>
<dbReference type="GO" id="GO:0006281">
    <property type="term" value="P:DNA repair"/>
    <property type="evidence" value="ECO:0007669"/>
    <property type="project" value="UniProtKB-KW"/>
</dbReference>
<organism evidence="12 13">
    <name type="scientific">Danionella cerebrum</name>
    <dbReference type="NCBI Taxonomy" id="2873325"/>
    <lineage>
        <taxon>Eukaryota</taxon>
        <taxon>Metazoa</taxon>
        <taxon>Chordata</taxon>
        <taxon>Craniata</taxon>
        <taxon>Vertebrata</taxon>
        <taxon>Euteleostomi</taxon>
        <taxon>Actinopterygii</taxon>
        <taxon>Neopterygii</taxon>
        <taxon>Teleostei</taxon>
        <taxon>Ostariophysi</taxon>
        <taxon>Cypriniformes</taxon>
        <taxon>Danionidae</taxon>
        <taxon>Danioninae</taxon>
        <taxon>Danionella</taxon>
    </lineage>
</organism>
<dbReference type="GO" id="GO:0003682">
    <property type="term" value="F:chromatin binding"/>
    <property type="evidence" value="ECO:0007669"/>
    <property type="project" value="TreeGrafter"/>
</dbReference>
<dbReference type="GO" id="GO:0048471">
    <property type="term" value="C:perinuclear region of cytoplasm"/>
    <property type="evidence" value="ECO:0007669"/>
    <property type="project" value="UniProtKB-SubCell"/>
</dbReference>
<comment type="subcellular location">
    <subcellularLocation>
        <location evidence="2">Cytoplasm</location>
        <location evidence="2">Perinuclear region</location>
    </subcellularLocation>
    <subcellularLocation>
        <location evidence="1">Nucleus</location>
    </subcellularLocation>
</comment>
<evidence type="ECO:0000256" key="10">
    <source>
        <dbReference type="SAM" id="MobiDB-lite"/>
    </source>
</evidence>
<evidence type="ECO:0000256" key="8">
    <source>
        <dbReference type="ARBA" id="ARBA00030014"/>
    </source>
</evidence>
<gene>
    <name evidence="12" type="ORF">DNTS_023887</name>
</gene>
<feature type="region of interest" description="Disordered" evidence="10">
    <location>
        <begin position="1"/>
        <end position="126"/>
    </location>
</feature>
<name>A0A553MUW2_9TELE</name>
<dbReference type="Pfam" id="PF15715">
    <property type="entry name" value="PAF"/>
    <property type="match status" value="1"/>
</dbReference>
<comment type="caution">
    <text evidence="12">The sequence shown here is derived from an EMBL/GenBank/DDBJ whole genome shotgun (WGS) entry which is preliminary data.</text>
</comment>
<evidence type="ECO:0000256" key="2">
    <source>
        <dbReference type="ARBA" id="ARBA00004556"/>
    </source>
</evidence>
<dbReference type="GO" id="GO:0005634">
    <property type="term" value="C:nucleus"/>
    <property type="evidence" value="ECO:0007669"/>
    <property type="project" value="UniProtKB-SubCell"/>
</dbReference>
<keyword evidence="6" id="KW-0234">DNA repair</keyword>
<evidence type="ECO:0000256" key="5">
    <source>
        <dbReference type="ARBA" id="ARBA00022763"/>
    </source>
</evidence>
<dbReference type="AlphaFoldDB" id="A0A553MUW2"/>
<reference evidence="12 13" key="1">
    <citation type="journal article" date="2019" name="Sci. Data">
        <title>Hybrid genome assembly and annotation of Danionella translucida.</title>
        <authorList>
            <person name="Kadobianskyi M."/>
            <person name="Schulze L."/>
            <person name="Schuelke M."/>
            <person name="Judkewitz B."/>
        </authorList>
    </citation>
    <scope>NUCLEOTIDE SEQUENCE [LARGE SCALE GENOMIC DNA]</scope>
    <source>
        <strain evidence="12 13">Bolton</strain>
    </source>
</reference>
<evidence type="ECO:0000313" key="13">
    <source>
        <dbReference type="Proteomes" id="UP000316079"/>
    </source>
</evidence>
<evidence type="ECO:0000256" key="9">
    <source>
        <dbReference type="ARBA" id="ARBA00031186"/>
    </source>
</evidence>
<feature type="compositionally biased region" description="Basic and acidic residues" evidence="10">
    <location>
        <begin position="73"/>
        <end position="82"/>
    </location>
</feature>
<dbReference type="EMBL" id="SRMA01027249">
    <property type="protein sequence ID" value="TRY56955.1"/>
    <property type="molecule type" value="Genomic_DNA"/>
</dbReference>
<dbReference type="GO" id="GO:0051726">
    <property type="term" value="P:regulation of cell cycle"/>
    <property type="evidence" value="ECO:0007669"/>
    <property type="project" value="InterPro"/>
</dbReference>
<keyword evidence="7" id="KW-0539">Nucleus</keyword>
<feature type="compositionally biased region" description="Acidic residues" evidence="10">
    <location>
        <begin position="87"/>
        <end position="97"/>
    </location>
</feature>
<accession>A0A553MUW2</accession>
<sequence length="126" mass="13272">MVRTKADGGSGSYRKAVAASAPRKSLGASGSATVKSPRTGKSGKKGYTPRAPVYSWPTPTWQKGIGQFLKPGPSEKDGEHPEQVSPNEEEDGDEEEAGVSGASAAPRRARPIIDDDDDDDEEDGDE</sequence>
<evidence type="ECO:0000256" key="4">
    <source>
        <dbReference type="ARBA" id="ARBA00022490"/>
    </source>
</evidence>
<evidence type="ECO:0000256" key="7">
    <source>
        <dbReference type="ARBA" id="ARBA00023242"/>
    </source>
</evidence>
<protein>
    <recommendedName>
        <fullName evidence="3">PCNA-associated factor</fullName>
    </recommendedName>
    <alternativeName>
        <fullName evidence="8">PCNA-associated factor of 15 kDa</fullName>
    </alternativeName>
    <alternativeName>
        <fullName evidence="9">PCNA-clamp-associated factor</fullName>
    </alternativeName>
</protein>
<dbReference type="InterPro" id="IPR040444">
    <property type="entry name" value="PCNA-AF"/>
</dbReference>
<feature type="compositionally biased region" description="Acidic residues" evidence="10">
    <location>
        <begin position="114"/>
        <end position="126"/>
    </location>
</feature>
<keyword evidence="4" id="KW-0963">Cytoplasm</keyword>
<dbReference type="PANTHER" id="PTHR15679:SF8">
    <property type="entry name" value="PCNA-ASSOCIATED FACTOR"/>
    <property type="match status" value="1"/>
</dbReference>
<keyword evidence="13" id="KW-1185">Reference proteome</keyword>
<feature type="domain" description="PCNA-associated factor histone-like" evidence="11">
    <location>
        <begin position="1"/>
        <end position="125"/>
    </location>
</feature>
<keyword evidence="5" id="KW-0227">DNA damage</keyword>
<evidence type="ECO:0000259" key="11">
    <source>
        <dbReference type="Pfam" id="PF15715"/>
    </source>
</evidence>
<evidence type="ECO:0000313" key="12">
    <source>
        <dbReference type="EMBL" id="TRY56955.1"/>
    </source>
</evidence>
<evidence type="ECO:0000256" key="1">
    <source>
        <dbReference type="ARBA" id="ARBA00004123"/>
    </source>
</evidence>
<dbReference type="InterPro" id="IPR031444">
    <property type="entry name" value="PCNA-AF_dom"/>
</dbReference>
<proteinExistence type="predicted"/>
<dbReference type="OrthoDB" id="7479084at2759"/>
<evidence type="ECO:0000256" key="6">
    <source>
        <dbReference type="ARBA" id="ARBA00023204"/>
    </source>
</evidence>
<dbReference type="PANTHER" id="PTHR15679">
    <property type="entry name" value="PCNA-ASSOCIATED FACTOR"/>
    <property type="match status" value="1"/>
</dbReference>
<evidence type="ECO:0000256" key="3">
    <source>
        <dbReference type="ARBA" id="ARBA00013777"/>
    </source>
</evidence>